<dbReference type="Pfam" id="PF21259">
    <property type="entry name" value="Rgg_C"/>
    <property type="match status" value="1"/>
</dbReference>
<dbReference type="SMART" id="SM00530">
    <property type="entry name" value="HTH_XRE"/>
    <property type="match status" value="1"/>
</dbReference>
<dbReference type="InterPro" id="IPR010057">
    <property type="entry name" value="Transcription_activator_Rgg_C"/>
</dbReference>
<dbReference type="InterPro" id="IPR053163">
    <property type="entry name" value="HTH-type_regulator_Rgg"/>
</dbReference>
<dbReference type="InterPro" id="IPR011990">
    <property type="entry name" value="TPR-like_helical_dom_sf"/>
</dbReference>
<comment type="caution">
    <text evidence="2">The sequence shown here is derived from an EMBL/GenBank/DDBJ whole genome shotgun (WGS) entry which is preliminary data.</text>
</comment>
<dbReference type="InterPro" id="IPR010982">
    <property type="entry name" value="Lambda_DNA-bd_dom_sf"/>
</dbReference>
<dbReference type="CDD" id="cd00093">
    <property type="entry name" value="HTH_XRE"/>
    <property type="match status" value="1"/>
</dbReference>
<dbReference type="EMBL" id="JBHSSM010000014">
    <property type="protein sequence ID" value="MFC6314844.1"/>
    <property type="molecule type" value="Genomic_DNA"/>
</dbReference>
<protein>
    <submittedName>
        <fullName evidence="2">Helix-turn-helix domain-containing protein</fullName>
    </submittedName>
</protein>
<reference evidence="3" key="1">
    <citation type="journal article" date="2019" name="Int. J. Syst. Evol. Microbiol.">
        <title>The Global Catalogue of Microorganisms (GCM) 10K type strain sequencing project: providing services to taxonomists for standard genome sequencing and annotation.</title>
        <authorList>
            <consortium name="The Broad Institute Genomics Platform"/>
            <consortium name="The Broad Institute Genome Sequencing Center for Infectious Disease"/>
            <person name="Wu L."/>
            <person name="Ma J."/>
        </authorList>
    </citation>
    <scope>NUCLEOTIDE SEQUENCE [LARGE SCALE GENOMIC DNA]</scope>
    <source>
        <strain evidence="3">CCM 8897</strain>
    </source>
</reference>
<evidence type="ECO:0000313" key="3">
    <source>
        <dbReference type="Proteomes" id="UP001596310"/>
    </source>
</evidence>
<feature type="domain" description="HTH cro/C1-type" evidence="1">
    <location>
        <begin position="7"/>
        <end position="60"/>
    </location>
</feature>
<evidence type="ECO:0000259" key="1">
    <source>
        <dbReference type="PROSITE" id="PS50943"/>
    </source>
</evidence>
<dbReference type="Pfam" id="PF01381">
    <property type="entry name" value="HTH_3"/>
    <property type="match status" value="1"/>
</dbReference>
<dbReference type="RefSeq" id="WP_164511180.1">
    <property type="nucleotide sequence ID" value="NZ_JBHSSM010000014.1"/>
</dbReference>
<dbReference type="SUPFAM" id="SSF47413">
    <property type="entry name" value="lambda repressor-like DNA-binding domains"/>
    <property type="match status" value="1"/>
</dbReference>
<sequence>MEHGNLIKKLREERGLTQVELSRNITHRTTLISFEKKGSHVSFDALLNYLDRMNISIEEYEFLYNKNSAPVKDKVKNEFRQLINQKDLSPNLPIVLEKYRQYMSEYHATGDFLYYSLYAQLFLIANYRTHSLGVHPTEVKQIKENIQQYLLTISNWGRFELVAFTNCMFVFDTDFVASCLKTMIKNAYFYQNSNYYQTDLKVLYVNAITLMLDRKEYDLFNQLFTEFKKIATSNRDVELKVYILIFNFIKLKIEGADNDQTRDEQFIEYLKWLDMEEWIAYIESVTDKS</sequence>
<dbReference type="PANTHER" id="PTHR37038">
    <property type="entry name" value="TRANSCRIPTIONAL REGULATOR-RELATED"/>
    <property type="match status" value="1"/>
</dbReference>
<dbReference type="Proteomes" id="UP001596310">
    <property type="component" value="Unassembled WGS sequence"/>
</dbReference>
<evidence type="ECO:0000313" key="2">
    <source>
        <dbReference type="EMBL" id="MFC6314844.1"/>
    </source>
</evidence>
<dbReference type="NCBIfam" id="TIGR01716">
    <property type="entry name" value="RGG_Cterm"/>
    <property type="match status" value="1"/>
</dbReference>
<dbReference type="Gene3D" id="1.25.40.10">
    <property type="entry name" value="Tetratricopeptide repeat domain"/>
    <property type="match status" value="1"/>
</dbReference>
<keyword evidence="3" id="KW-1185">Reference proteome</keyword>
<dbReference type="PROSITE" id="PS50943">
    <property type="entry name" value="HTH_CROC1"/>
    <property type="match status" value="1"/>
</dbReference>
<name>A0ABW1ULN5_9LACO</name>
<dbReference type="InterPro" id="IPR001387">
    <property type="entry name" value="Cro/C1-type_HTH"/>
</dbReference>
<proteinExistence type="predicted"/>
<gene>
    <name evidence="2" type="ORF">ACFQHW_04580</name>
</gene>
<accession>A0ABW1ULN5</accession>
<organism evidence="2 3">
    <name type="scientific">Lapidilactobacillus achengensis</name>
    <dbReference type="NCBI Taxonomy" id="2486000"/>
    <lineage>
        <taxon>Bacteria</taxon>
        <taxon>Bacillati</taxon>
        <taxon>Bacillota</taxon>
        <taxon>Bacilli</taxon>
        <taxon>Lactobacillales</taxon>
        <taxon>Lactobacillaceae</taxon>
        <taxon>Lapidilactobacillus</taxon>
    </lineage>
</organism>